<organism evidence="2 3">
    <name type="scientific">Runella slithyformis (strain ATCC 29530 / DSM 19594 / LMG 11500 / NCIMB 11436 / LSU 4)</name>
    <dbReference type="NCBI Taxonomy" id="761193"/>
    <lineage>
        <taxon>Bacteria</taxon>
        <taxon>Pseudomonadati</taxon>
        <taxon>Bacteroidota</taxon>
        <taxon>Cytophagia</taxon>
        <taxon>Cytophagales</taxon>
        <taxon>Spirosomataceae</taxon>
        <taxon>Runella</taxon>
    </lineage>
</organism>
<keyword evidence="1" id="KW-0472">Membrane</keyword>
<keyword evidence="1" id="KW-0812">Transmembrane</keyword>
<gene>
    <name evidence="2" type="ordered locus">Runsl_5258</name>
</gene>
<dbReference type="EMBL" id="CP002859">
    <property type="protein sequence ID" value="AEI51557.1"/>
    <property type="molecule type" value="Genomic_DNA"/>
</dbReference>
<evidence type="ECO:0000256" key="1">
    <source>
        <dbReference type="SAM" id="Phobius"/>
    </source>
</evidence>
<feature type="transmembrane region" description="Helical" evidence="1">
    <location>
        <begin position="7"/>
        <end position="28"/>
    </location>
</feature>
<accession>A0A7U3ZQL9</accession>
<keyword evidence="1" id="KW-1133">Transmembrane helix</keyword>
<sequence length="88" mass="10103">MNNTLKFAIYIVVFSFICPVGEKLLGYQNTIVDRLPFTCLLWLILVGVFYIFFYKKTRRNSPKATYQTNVRSSLLLSICRPAGFAAVK</sequence>
<dbReference type="KEGG" id="rsi:Runsl_5258"/>
<proteinExistence type="predicted"/>
<evidence type="ECO:0000313" key="2">
    <source>
        <dbReference type="EMBL" id="AEI51557.1"/>
    </source>
</evidence>
<name>A0A7U3ZQL9_RUNSL</name>
<evidence type="ECO:0000313" key="3">
    <source>
        <dbReference type="Proteomes" id="UP000000493"/>
    </source>
</evidence>
<dbReference type="AlphaFoldDB" id="A0A7U3ZQL9"/>
<reference evidence="3" key="1">
    <citation type="submission" date="2011-06" db="EMBL/GenBank/DDBJ databases">
        <title>The complete genome of chromosome of Runella slithyformis DSM 19594.</title>
        <authorList>
            <consortium name="US DOE Joint Genome Institute (JGI-PGF)"/>
            <person name="Lucas S."/>
            <person name="Han J."/>
            <person name="Lapidus A."/>
            <person name="Bruce D."/>
            <person name="Goodwin L."/>
            <person name="Pitluck S."/>
            <person name="Peters L."/>
            <person name="Kyrpides N."/>
            <person name="Mavromatis K."/>
            <person name="Ivanova N."/>
            <person name="Ovchinnikova G."/>
            <person name="Zhang X."/>
            <person name="Misra M."/>
            <person name="Detter J.C."/>
            <person name="Tapia R."/>
            <person name="Han C."/>
            <person name="Land M."/>
            <person name="Hauser L."/>
            <person name="Markowitz V."/>
            <person name="Cheng J.-F."/>
            <person name="Hugenholtz P."/>
            <person name="Woyke T."/>
            <person name="Wu D."/>
            <person name="Tindall B."/>
            <person name="Faehrich R."/>
            <person name="Brambilla E."/>
            <person name="Klenk H.-P."/>
            <person name="Eisen J.A."/>
        </authorList>
    </citation>
    <scope>NUCLEOTIDE SEQUENCE [LARGE SCALE GENOMIC DNA]</scope>
    <source>
        <strain evidence="3">ATCC 29530 / DSM 19594 / LMG 11500 / NCIMB 11436 / LSU 4</strain>
    </source>
</reference>
<reference evidence="2 3" key="2">
    <citation type="journal article" date="2012" name="Stand. Genomic Sci.">
        <title>Complete genome sequence of the aquatic bacterium Runella slithyformis type strain (LSU 4(T)).</title>
        <authorList>
            <person name="Copeland A."/>
            <person name="Zhang X."/>
            <person name="Misra M."/>
            <person name="Lapidus A."/>
            <person name="Nolan M."/>
            <person name="Lucas S."/>
            <person name="Deshpande S."/>
            <person name="Cheng J.F."/>
            <person name="Tapia R."/>
            <person name="Goodwin L.A."/>
            <person name="Pitluck S."/>
            <person name="Liolios K."/>
            <person name="Pagani I."/>
            <person name="Ivanova N."/>
            <person name="Mikhailova N."/>
            <person name="Pati A."/>
            <person name="Chen A."/>
            <person name="Palaniappan K."/>
            <person name="Land M."/>
            <person name="Hauser L."/>
            <person name="Pan C."/>
            <person name="Jeffries C.D."/>
            <person name="Detter J.C."/>
            <person name="Brambilla E.M."/>
            <person name="Rohde M."/>
            <person name="Djao O.D."/>
            <person name="Goker M."/>
            <person name="Sikorski J."/>
            <person name="Tindall B.J."/>
            <person name="Woyke T."/>
            <person name="Bristow J."/>
            <person name="Eisen J.A."/>
            <person name="Markowitz V."/>
            <person name="Hugenholtz P."/>
            <person name="Kyrpides N.C."/>
            <person name="Klenk H.P."/>
            <person name="Mavromatis K."/>
        </authorList>
    </citation>
    <scope>NUCLEOTIDE SEQUENCE [LARGE SCALE GENOMIC DNA]</scope>
    <source>
        <strain evidence="3">ATCC 29530 / DSM 19594 / LMG 11500 / NCIMB 11436 / LSU 4</strain>
    </source>
</reference>
<keyword evidence="3" id="KW-1185">Reference proteome</keyword>
<dbReference type="Proteomes" id="UP000000493">
    <property type="component" value="Chromosome"/>
</dbReference>
<feature type="transmembrane region" description="Helical" evidence="1">
    <location>
        <begin position="34"/>
        <end position="53"/>
    </location>
</feature>
<protein>
    <submittedName>
        <fullName evidence="2">Uncharacterized protein</fullName>
    </submittedName>
</protein>